<sequence>MRWQGAAAAAICLGFLGAPAPAQDAGRTAGRVRHWSTAWTGSVQGPYPIGNPSAQPDQSFAFPDPAAGSRDQTLRLVLRPDVWGREARLRISNAFGTRVLTLDGVHAGLQLGGAALVPGTNRPVLFGGRDRVTVPPGGEVWSDPVALPFAADPDAPLLAGRKLAVSLHVVGSSGPMTWHAKALQTSYVTAPDAGAHGADEGEAAFPFSTASWFFVDAVDMAMNDPAVSAPTPVVVAFGDSITDGTASTMNGDDRWPDVLSRRLHAQFGNRVAVVNAGIGGNQVVGPASYGPQAPFPGGPSALSRLDRDVIGLSGVASVIWLEGINDFSRNGEATLQAVQAGMREGVARLRAGIPGVRVIGATLPSAKGSSSPAHGHPEQDEKRRGLNAFIRDSGVFDGVVDFDAATLDPATGGLRPEMVPESTTGGKGDRLHPNRAGYLAMGSGIDLGVVLTRR</sequence>
<accession>A0A5C4LFE4</accession>
<dbReference type="Gene3D" id="3.40.50.1110">
    <property type="entry name" value="SGNH hydrolase"/>
    <property type="match status" value="1"/>
</dbReference>
<feature type="domain" description="SGNH hydrolase-type esterase" evidence="3">
    <location>
        <begin position="236"/>
        <end position="438"/>
    </location>
</feature>
<evidence type="ECO:0000256" key="2">
    <source>
        <dbReference type="SAM" id="SignalP"/>
    </source>
</evidence>
<evidence type="ECO:0000259" key="3">
    <source>
        <dbReference type="Pfam" id="PF13472"/>
    </source>
</evidence>
<dbReference type="InterPro" id="IPR036514">
    <property type="entry name" value="SGNH_hydro_sf"/>
</dbReference>
<feature type="region of interest" description="Disordered" evidence="1">
    <location>
        <begin position="411"/>
        <end position="433"/>
    </location>
</feature>
<dbReference type="Proteomes" id="UP000305267">
    <property type="component" value="Unassembled WGS sequence"/>
</dbReference>
<keyword evidence="2" id="KW-0732">Signal</keyword>
<dbReference type="PANTHER" id="PTHR43784:SF2">
    <property type="entry name" value="GDSL-LIKE LIPASE_ACYLHYDROLASE, PUTATIVE (AFU_ORTHOLOGUE AFUA_2G00820)-RELATED"/>
    <property type="match status" value="1"/>
</dbReference>
<keyword evidence="5" id="KW-1185">Reference proteome</keyword>
<evidence type="ECO:0000313" key="4">
    <source>
        <dbReference type="EMBL" id="TNC12286.1"/>
    </source>
</evidence>
<dbReference type="Pfam" id="PF13472">
    <property type="entry name" value="Lipase_GDSL_2"/>
    <property type="match status" value="1"/>
</dbReference>
<reference evidence="4 5" key="1">
    <citation type="submission" date="2019-06" db="EMBL/GenBank/DDBJ databases">
        <title>Genome of Methylobacterium sp. 17Sr1-39.</title>
        <authorList>
            <person name="Seo T."/>
        </authorList>
    </citation>
    <scope>NUCLEOTIDE SEQUENCE [LARGE SCALE GENOMIC DNA]</scope>
    <source>
        <strain evidence="4 5">17Sr1-39</strain>
    </source>
</reference>
<dbReference type="RefSeq" id="WP_139036645.1">
    <property type="nucleotide sequence ID" value="NZ_VDDA01000006.1"/>
</dbReference>
<gene>
    <name evidence="4" type="ORF">FF100_15730</name>
</gene>
<dbReference type="PANTHER" id="PTHR43784">
    <property type="entry name" value="GDSL-LIKE LIPASE/ACYLHYDROLASE, PUTATIVE (AFU_ORTHOLOGUE AFUA_2G00820)-RELATED"/>
    <property type="match status" value="1"/>
</dbReference>
<dbReference type="OrthoDB" id="1828825at2"/>
<evidence type="ECO:0000313" key="5">
    <source>
        <dbReference type="Proteomes" id="UP000305267"/>
    </source>
</evidence>
<feature type="signal peptide" evidence="2">
    <location>
        <begin position="1"/>
        <end position="22"/>
    </location>
</feature>
<dbReference type="EMBL" id="VDDA01000006">
    <property type="protein sequence ID" value="TNC12286.1"/>
    <property type="molecule type" value="Genomic_DNA"/>
</dbReference>
<protein>
    <submittedName>
        <fullName evidence="4">Lysophospholipase</fullName>
    </submittedName>
</protein>
<organism evidence="4 5">
    <name type="scientific">Methylobacterium terricola</name>
    <dbReference type="NCBI Taxonomy" id="2583531"/>
    <lineage>
        <taxon>Bacteria</taxon>
        <taxon>Pseudomonadati</taxon>
        <taxon>Pseudomonadota</taxon>
        <taxon>Alphaproteobacteria</taxon>
        <taxon>Hyphomicrobiales</taxon>
        <taxon>Methylobacteriaceae</taxon>
        <taxon>Methylobacterium</taxon>
    </lineage>
</organism>
<dbReference type="InterPro" id="IPR013830">
    <property type="entry name" value="SGNH_hydro"/>
</dbReference>
<dbReference type="SUPFAM" id="SSF52266">
    <property type="entry name" value="SGNH hydrolase"/>
    <property type="match status" value="1"/>
</dbReference>
<comment type="caution">
    <text evidence="4">The sequence shown here is derived from an EMBL/GenBank/DDBJ whole genome shotgun (WGS) entry which is preliminary data.</text>
</comment>
<dbReference type="GO" id="GO:0016788">
    <property type="term" value="F:hydrolase activity, acting on ester bonds"/>
    <property type="evidence" value="ECO:0007669"/>
    <property type="project" value="UniProtKB-ARBA"/>
</dbReference>
<evidence type="ECO:0000256" key="1">
    <source>
        <dbReference type="SAM" id="MobiDB-lite"/>
    </source>
</evidence>
<name>A0A5C4LFE4_9HYPH</name>
<dbReference type="InterPro" id="IPR053140">
    <property type="entry name" value="GDSL_Rv0518-like"/>
</dbReference>
<feature type="chain" id="PRO_5022758487" evidence="2">
    <location>
        <begin position="23"/>
        <end position="454"/>
    </location>
</feature>
<proteinExistence type="predicted"/>
<dbReference type="AlphaFoldDB" id="A0A5C4LFE4"/>